<dbReference type="PANTHER" id="PTHR43775:SF51">
    <property type="entry name" value="INACTIVE PHENOLPHTHIOCEROL SYNTHESIS POLYKETIDE SYNTHASE TYPE I PKS1-RELATED"/>
    <property type="match status" value="1"/>
</dbReference>
<reference evidence="4" key="1">
    <citation type="submission" date="2020-12" db="EMBL/GenBank/DDBJ databases">
        <title>Genomic characterization of non-nitrogen-fixing Frankia strains.</title>
        <authorList>
            <person name="Carlos-Shanley C."/>
            <person name="Guerra T."/>
            <person name="Hahn D."/>
        </authorList>
    </citation>
    <scope>NUCLEOTIDE SEQUENCE</scope>
    <source>
        <strain evidence="4">CN6</strain>
    </source>
</reference>
<proteinExistence type="predicted"/>
<organism evidence="4 5">
    <name type="scientific">Frankia nepalensis</name>
    <dbReference type="NCBI Taxonomy" id="1836974"/>
    <lineage>
        <taxon>Bacteria</taxon>
        <taxon>Bacillati</taxon>
        <taxon>Actinomycetota</taxon>
        <taxon>Actinomycetes</taxon>
        <taxon>Frankiales</taxon>
        <taxon>Frankiaceae</taxon>
        <taxon>Frankia</taxon>
    </lineage>
</organism>
<dbReference type="InterPro" id="IPR014030">
    <property type="entry name" value="Ketoacyl_synth_N"/>
</dbReference>
<feature type="region of interest" description="Disordered" evidence="2">
    <location>
        <begin position="1"/>
        <end position="20"/>
    </location>
</feature>
<dbReference type="CDD" id="cd00833">
    <property type="entry name" value="PKS"/>
    <property type="match status" value="1"/>
</dbReference>
<name>A0A937RHT0_9ACTN</name>
<evidence type="ECO:0000256" key="2">
    <source>
        <dbReference type="SAM" id="MobiDB-lite"/>
    </source>
</evidence>
<dbReference type="InterPro" id="IPR020841">
    <property type="entry name" value="PKS_Beta-ketoAc_synthase_dom"/>
</dbReference>
<dbReference type="Pfam" id="PF00109">
    <property type="entry name" value="ketoacyl-synt"/>
    <property type="match status" value="1"/>
</dbReference>
<dbReference type="Gene3D" id="3.40.47.10">
    <property type="match status" value="1"/>
</dbReference>
<accession>A0A937RHT0</accession>
<feature type="domain" description="Ketosynthase family 3 (KS3)" evidence="3">
    <location>
        <begin position="26"/>
        <end position="265"/>
    </location>
</feature>
<sequence length="265" mass="27346">MASASASAVPRRAPARAATSTSAWRQPPVAIVGMAVLLPGAPDLDTYWWNLVGGVDAITEVPPGRWDPVFYDPSAASGPARADRIYCRRGGFVDDLAYVDPVRFGIPPRDVASIEPDQLIALRVASAAVEDAGGARRLGDLGKVGVIFGRGGYLGAGMVRLDQRLRAARQLVDTVGALLPALGQDELDRIRAAFGEQLGPEAPDAAMGIVPNLAAARIANRLGFGGPAFTVDAACASSLVAVDSAVAELASGRCDTVLAGGVHHC</sequence>
<dbReference type="InterPro" id="IPR018201">
    <property type="entry name" value="Ketoacyl_synth_AS"/>
</dbReference>
<dbReference type="SUPFAM" id="SSF53901">
    <property type="entry name" value="Thiolase-like"/>
    <property type="match status" value="1"/>
</dbReference>
<gene>
    <name evidence="4" type="ORF">I7412_18380</name>
</gene>
<dbReference type="SMART" id="SM00825">
    <property type="entry name" value="PKS_KS"/>
    <property type="match status" value="1"/>
</dbReference>
<feature type="non-terminal residue" evidence="4">
    <location>
        <position position="265"/>
    </location>
</feature>
<dbReference type="GO" id="GO:0004315">
    <property type="term" value="F:3-oxoacyl-[acyl-carrier-protein] synthase activity"/>
    <property type="evidence" value="ECO:0007669"/>
    <property type="project" value="InterPro"/>
</dbReference>
<dbReference type="InterPro" id="IPR050091">
    <property type="entry name" value="PKS_NRPS_Biosynth_Enz"/>
</dbReference>
<evidence type="ECO:0000256" key="1">
    <source>
        <dbReference type="ARBA" id="ARBA00022679"/>
    </source>
</evidence>
<evidence type="ECO:0000259" key="3">
    <source>
        <dbReference type="PROSITE" id="PS52004"/>
    </source>
</evidence>
<dbReference type="GO" id="GO:0004312">
    <property type="term" value="F:fatty acid synthase activity"/>
    <property type="evidence" value="ECO:0007669"/>
    <property type="project" value="TreeGrafter"/>
</dbReference>
<protein>
    <submittedName>
        <fullName evidence="4">Polyketide synthase</fullName>
    </submittedName>
</protein>
<dbReference type="GO" id="GO:0006633">
    <property type="term" value="P:fatty acid biosynthetic process"/>
    <property type="evidence" value="ECO:0007669"/>
    <property type="project" value="InterPro"/>
</dbReference>
<dbReference type="EMBL" id="JAEACQ010000210">
    <property type="protein sequence ID" value="MBL7629089.1"/>
    <property type="molecule type" value="Genomic_DNA"/>
</dbReference>
<dbReference type="InterPro" id="IPR016039">
    <property type="entry name" value="Thiolase-like"/>
</dbReference>
<dbReference type="PROSITE" id="PS00606">
    <property type="entry name" value="KS3_1"/>
    <property type="match status" value="1"/>
</dbReference>
<evidence type="ECO:0000313" key="4">
    <source>
        <dbReference type="EMBL" id="MBL7629089.1"/>
    </source>
</evidence>
<keyword evidence="1" id="KW-0808">Transferase</keyword>
<keyword evidence="5" id="KW-1185">Reference proteome</keyword>
<dbReference type="Proteomes" id="UP000604475">
    <property type="component" value="Unassembled WGS sequence"/>
</dbReference>
<comment type="caution">
    <text evidence="4">The sequence shown here is derived from an EMBL/GenBank/DDBJ whole genome shotgun (WGS) entry which is preliminary data.</text>
</comment>
<dbReference type="PANTHER" id="PTHR43775">
    <property type="entry name" value="FATTY ACID SYNTHASE"/>
    <property type="match status" value="1"/>
</dbReference>
<dbReference type="PROSITE" id="PS52004">
    <property type="entry name" value="KS3_2"/>
    <property type="match status" value="1"/>
</dbReference>
<dbReference type="AlphaFoldDB" id="A0A937RHT0"/>
<evidence type="ECO:0000313" key="5">
    <source>
        <dbReference type="Proteomes" id="UP000604475"/>
    </source>
</evidence>